<dbReference type="InterPro" id="IPR047655">
    <property type="entry name" value="Transpos_IS630-like"/>
</dbReference>
<evidence type="ECO:0000313" key="3">
    <source>
        <dbReference type="EMBL" id="UUF09747.1"/>
    </source>
</evidence>
<name>A0A9Q9FGL0_9FIRM</name>
<dbReference type="EMBL" id="CP071250">
    <property type="protein sequence ID" value="UUF09747.1"/>
    <property type="molecule type" value="Genomic_DNA"/>
</dbReference>
<feature type="domain" description="Tc1-like transposase DDE" evidence="1">
    <location>
        <begin position="105"/>
        <end position="195"/>
    </location>
</feature>
<accession>A0A9Q9FGL0</accession>
<dbReference type="NCBIfam" id="NF033545">
    <property type="entry name" value="transpos_IS630"/>
    <property type="match status" value="1"/>
</dbReference>
<sequence length="196" mass="22839">MTGCPKKLSVEQEALFIETVTNQPPADVGLEPFMTWTCKLLCIWVKREFDISYSRTGMRDLLYRLGFSYTRPTYSLARASKEKQEAFKEQFETLKKLMTREFGHLLLQDESSIRDYQSLVSNWLPKGKQRIVPTYESNKSVKLIGILNYETGRVYVKEEEQYTADIFLKLLKNVLKEYPSGKVVLILDNSRIHHAN</sequence>
<dbReference type="InterPro" id="IPR025959">
    <property type="entry name" value="Winged_HTH_dom"/>
</dbReference>
<proteinExistence type="predicted"/>
<dbReference type="GO" id="GO:0003676">
    <property type="term" value="F:nucleic acid binding"/>
    <property type="evidence" value="ECO:0007669"/>
    <property type="project" value="InterPro"/>
</dbReference>
<protein>
    <submittedName>
        <fullName evidence="3">IS630 family transposase</fullName>
    </submittedName>
</protein>
<dbReference type="Proteomes" id="UP001058072">
    <property type="component" value="Chromosome"/>
</dbReference>
<evidence type="ECO:0000259" key="1">
    <source>
        <dbReference type="Pfam" id="PF13358"/>
    </source>
</evidence>
<dbReference type="InterPro" id="IPR038717">
    <property type="entry name" value="Tc1-like_DDE_dom"/>
</dbReference>
<dbReference type="Gene3D" id="3.30.420.10">
    <property type="entry name" value="Ribonuclease H-like superfamily/Ribonuclease H"/>
    <property type="match status" value="1"/>
</dbReference>
<gene>
    <name evidence="3" type="ORF">J0J70_12260</name>
</gene>
<dbReference type="Pfam" id="PF13592">
    <property type="entry name" value="HTH_33"/>
    <property type="match status" value="1"/>
</dbReference>
<evidence type="ECO:0000259" key="2">
    <source>
        <dbReference type="Pfam" id="PF13592"/>
    </source>
</evidence>
<dbReference type="AlphaFoldDB" id="A0A9Q9FGL0"/>
<feature type="domain" description="Winged helix-turn helix" evidence="2">
    <location>
        <begin position="35"/>
        <end position="90"/>
    </location>
</feature>
<dbReference type="Pfam" id="PF13358">
    <property type="entry name" value="DDE_3"/>
    <property type="match status" value="1"/>
</dbReference>
<evidence type="ECO:0000313" key="4">
    <source>
        <dbReference type="Proteomes" id="UP001058072"/>
    </source>
</evidence>
<dbReference type="InterPro" id="IPR036397">
    <property type="entry name" value="RNaseH_sf"/>
</dbReference>
<reference evidence="3" key="1">
    <citation type="submission" date="2021-03" db="EMBL/GenBank/DDBJ databases">
        <title>Comparative Genomics and Metabolomics in the genus Turicibacter.</title>
        <authorList>
            <person name="Maki J."/>
            <person name="Looft T."/>
        </authorList>
    </citation>
    <scope>NUCLEOTIDE SEQUENCE</scope>
    <source>
        <strain evidence="3">ISU324</strain>
    </source>
</reference>
<organism evidence="3 4">
    <name type="scientific">Turicibacter bilis</name>
    <dbReference type="NCBI Taxonomy" id="2735723"/>
    <lineage>
        <taxon>Bacteria</taxon>
        <taxon>Bacillati</taxon>
        <taxon>Bacillota</taxon>
        <taxon>Erysipelotrichia</taxon>
        <taxon>Erysipelotrichales</taxon>
        <taxon>Turicibacteraceae</taxon>
        <taxon>Turicibacter</taxon>
    </lineage>
</organism>